<dbReference type="PANTHER" id="PTHR30093">
    <property type="entry name" value="GENERAL SECRETION PATHWAY PROTEIN G"/>
    <property type="match status" value="1"/>
</dbReference>
<dbReference type="SUPFAM" id="SSF54523">
    <property type="entry name" value="Pili subunits"/>
    <property type="match status" value="1"/>
</dbReference>
<evidence type="ECO:0000313" key="5">
    <source>
        <dbReference type="Proteomes" id="UP001442468"/>
    </source>
</evidence>
<sequence>MKKQGMQKFVKTGQGGFTLIELLIVVAIIGILAAIAIPRYQDYTRRSAERACLSDVRSYATAAAVENADGSAIPEVDIVLAKYSSFSSFTATSFDEDGANAGDNTESVAACFEIEYVLGEEGTSLDTIVGYPSSPGVASQAVELGFASS</sequence>
<organism evidence="4 5">
    <name type="scientific">Halomonas aquatica</name>
    <dbReference type="NCBI Taxonomy" id="3151123"/>
    <lineage>
        <taxon>Bacteria</taxon>
        <taxon>Pseudomonadati</taxon>
        <taxon>Pseudomonadota</taxon>
        <taxon>Gammaproteobacteria</taxon>
        <taxon>Oceanospirillales</taxon>
        <taxon>Halomonadaceae</taxon>
        <taxon>Halomonas</taxon>
    </lineage>
</organism>
<dbReference type="PROSITE" id="PS00409">
    <property type="entry name" value="PROKAR_NTER_METHYL"/>
    <property type="match status" value="1"/>
</dbReference>
<gene>
    <name evidence="4" type="ORF">ABE960_07275</name>
</gene>
<keyword evidence="3" id="KW-0812">Transmembrane</keyword>
<feature type="transmembrane region" description="Helical" evidence="3">
    <location>
        <begin position="16"/>
        <end position="37"/>
    </location>
</feature>
<dbReference type="NCBIfam" id="TIGR02532">
    <property type="entry name" value="IV_pilin_GFxxxE"/>
    <property type="match status" value="1"/>
</dbReference>
<dbReference type="EMBL" id="JBEGCJ010000003">
    <property type="protein sequence ID" value="MEQ6917318.1"/>
    <property type="molecule type" value="Genomic_DNA"/>
</dbReference>
<dbReference type="Pfam" id="PF07963">
    <property type="entry name" value="N_methyl"/>
    <property type="match status" value="1"/>
</dbReference>
<dbReference type="PANTHER" id="PTHR30093:SF34">
    <property type="entry name" value="PREPILIN PEPTIDASE-DEPENDENT PROTEIN D"/>
    <property type="match status" value="1"/>
</dbReference>
<evidence type="ECO:0000256" key="1">
    <source>
        <dbReference type="ARBA" id="ARBA00005233"/>
    </source>
</evidence>
<dbReference type="InterPro" id="IPR045584">
    <property type="entry name" value="Pilin-like"/>
</dbReference>
<dbReference type="RefSeq" id="WP_349761584.1">
    <property type="nucleotide sequence ID" value="NZ_JBEGCJ010000003.1"/>
</dbReference>
<accession>A0ABV1NE34</accession>
<evidence type="ECO:0000256" key="3">
    <source>
        <dbReference type="SAM" id="Phobius"/>
    </source>
</evidence>
<proteinExistence type="inferred from homology"/>
<keyword evidence="5" id="KW-1185">Reference proteome</keyword>
<name>A0ABV1NE34_9GAMM</name>
<dbReference type="Proteomes" id="UP001442468">
    <property type="component" value="Unassembled WGS sequence"/>
</dbReference>
<reference evidence="4 5" key="1">
    <citation type="submission" date="2024-05" db="EMBL/GenBank/DDBJ databases">
        <title>Halomonas sp. SSM6 16S ribosomal RNA gene Genome sequencing and assembly.</title>
        <authorList>
            <person name="Yook S."/>
        </authorList>
    </citation>
    <scope>NUCLEOTIDE SEQUENCE [LARGE SCALE GENOMIC DNA]</scope>
    <source>
        <strain evidence="4 5">SSM6</strain>
    </source>
</reference>
<comment type="similarity">
    <text evidence="1">Belongs to the N-Me-Phe pilin family.</text>
</comment>
<dbReference type="InterPro" id="IPR012902">
    <property type="entry name" value="N_methyl_site"/>
</dbReference>
<keyword evidence="2" id="KW-0488">Methylation</keyword>
<keyword evidence="3" id="KW-1133">Transmembrane helix</keyword>
<evidence type="ECO:0000256" key="2">
    <source>
        <dbReference type="ARBA" id="ARBA00022481"/>
    </source>
</evidence>
<dbReference type="Gene3D" id="3.30.700.10">
    <property type="entry name" value="Glycoprotein, Type 4 Pilin"/>
    <property type="match status" value="1"/>
</dbReference>
<keyword evidence="3" id="KW-0472">Membrane</keyword>
<comment type="caution">
    <text evidence="4">The sequence shown here is derived from an EMBL/GenBank/DDBJ whole genome shotgun (WGS) entry which is preliminary data.</text>
</comment>
<evidence type="ECO:0000313" key="4">
    <source>
        <dbReference type="EMBL" id="MEQ6917318.1"/>
    </source>
</evidence>
<protein>
    <submittedName>
        <fullName evidence="4">Prepilin-type N-terminal cleavage/methylation domain-containing protein</fullName>
    </submittedName>
</protein>